<feature type="non-terminal residue" evidence="1">
    <location>
        <position position="1"/>
    </location>
</feature>
<sequence length="64" mass="7279">SKAMIKISCRECKKRFKFEGEPDGTLFWVSNPSGKPFSYKPIFYCSACLAKIRKELDVADRKAG</sequence>
<dbReference type="EMBL" id="BARV01006666">
    <property type="protein sequence ID" value="GAI15728.1"/>
    <property type="molecule type" value="Genomic_DNA"/>
</dbReference>
<proteinExistence type="predicted"/>
<reference evidence="1" key="1">
    <citation type="journal article" date="2014" name="Front. Microbiol.">
        <title>High frequency of phylogenetically diverse reductive dehalogenase-homologous genes in deep subseafloor sedimentary metagenomes.</title>
        <authorList>
            <person name="Kawai M."/>
            <person name="Futagami T."/>
            <person name="Toyoda A."/>
            <person name="Takaki Y."/>
            <person name="Nishi S."/>
            <person name="Hori S."/>
            <person name="Arai W."/>
            <person name="Tsubouchi T."/>
            <person name="Morono Y."/>
            <person name="Uchiyama I."/>
            <person name="Ito T."/>
            <person name="Fujiyama A."/>
            <person name="Inagaki F."/>
            <person name="Takami H."/>
        </authorList>
    </citation>
    <scope>NUCLEOTIDE SEQUENCE</scope>
    <source>
        <strain evidence="1">Expedition CK06-06</strain>
    </source>
</reference>
<protein>
    <submittedName>
        <fullName evidence="1">Uncharacterized protein</fullName>
    </submittedName>
</protein>
<name>X1L9G9_9ZZZZ</name>
<organism evidence="1">
    <name type="scientific">marine sediment metagenome</name>
    <dbReference type="NCBI Taxonomy" id="412755"/>
    <lineage>
        <taxon>unclassified sequences</taxon>
        <taxon>metagenomes</taxon>
        <taxon>ecological metagenomes</taxon>
    </lineage>
</organism>
<dbReference type="AlphaFoldDB" id="X1L9G9"/>
<evidence type="ECO:0000313" key="1">
    <source>
        <dbReference type="EMBL" id="GAI15728.1"/>
    </source>
</evidence>
<accession>X1L9G9</accession>
<comment type="caution">
    <text evidence="1">The sequence shown here is derived from an EMBL/GenBank/DDBJ whole genome shotgun (WGS) entry which is preliminary data.</text>
</comment>
<gene>
    <name evidence="1" type="ORF">S06H3_13645</name>
</gene>